<keyword evidence="11" id="KW-0407">Ion channel</keyword>
<keyword evidence="2" id="KW-0813">Transport</keyword>
<evidence type="ECO:0000259" key="16">
    <source>
        <dbReference type="SMART" id="SM00918"/>
    </source>
</evidence>
<organism evidence="17 18">
    <name type="scientific">Trichoplax adhaerens</name>
    <name type="common">Trichoplax reptans</name>
    <dbReference type="NCBI Taxonomy" id="10228"/>
    <lineage>
        <taxon>Eukaryota</taxon>
        <taxon>Metazoa</taxon>
        <taxon>Placozoa</taxon>
        <taxon>Uniplacotomia</taxon>
        <taxon>Trichoplacea</taxon>
        <taxon>Trichoplacidae</taxon>
        <taxon>Trichoplax</taxon>
    </lineage>
</organism>
<evidence type="ECO:0000256" key="7">
    <source>
        <dbReference type="ARBA" id="ARBA00023136"/>
    </source>
</evidence>
<evidence type="ECO:0000256" key="5">
    <source>
        <dbReference type="ARBA" id="ARBA00022989"/>
    </source>
</evidence>
<dbReference type="SUPFAM" id="SSF53850">
    <property type="entry name" value="Periplasmic binding protein-like II"/>
    <property type="match status" value="1"/>
</dbReference>
<dbReference type="GO" id="GO:0015276">
    <property type="term" value="F:ligand-gated monoatomic ion channel activity"/>
    <property type="evidence" value="ECO:0007669"/>
    <property type="project" value="InterPro"/>
</dbReference>
<accession>B3RXP6</accession>
<dbReference type="Gene3D" id="1.10.287.70">
    <property type="match status" value="1"/>
</dbReference>
<feature type="non-terminal residue" evidence="17">
    <location>
        <position position="1"/>
    </location>
</feature>
<keyword evidence="7 14" id="KW-0472">Membrane</keyword>
<dbReference type="EMBL" id="DS985245">
    <property type="protein sequence ID" value="EDV24468.1"/>
    <property type="molecule type" value="Genomic_DNA"/>
</dbReference>
<dbReference type="HOGENOM" id="CLU_007257_0_0_1"/>
<dbReference type="OMA" id="YGTINEY"/>
<dbReference type="Gene3D" id="3.40.190.10">
    <property type="entry name" value="Periplasmic binding protein-like II"/>
    <property type="match status" value="1"/>
</dbReference>
<keyword evidence="8" id="KW-0675">Receptor</keyword>
<feature type="domain" description="Ionotropic glutamate receptor L-glutamate and glycine-binding" evidence="16">
    <location>
        <begin position="12"/>
        <end position="73"/>
    </location>
</feature>
<keyword evidence="6" id="KW-0406">Ion transport</keyword>
<evidence type="ECO:0000256" key="14">
    <source>
        <dbReference type="SAM" id="Phobius"/>
    </source>
</evidence>
<reference evidence="17 18" key="1">
    <citation type="journal article" date="2008" name="Nature">
        <title>The Trichoplax genome and the nature of placozoans.</title>
        <authorList>
            <person name="Srivastava M."/>
            <person name="Begovic E."/>
            <person name="Chapman J."/>
            <person name="Putnam N.H."/>
            <person name="Hellsten U."/>
            <person name="Kawashima T."/>
            <person name="Kuo A."/>
            <person name="Mitros T."/>
            <person name="Salamov A."/>
            <person name="Carpenter M.L."/>
            <person name="Signorovitch A.Y."/>
            <person name="Moreno M.A."/>
            <person name="Kamm K."/>
            <person name="Grimwood J."/>
            <person name="Schmutz J."/>
            <person name="Shapiro H."/>
            <person name="Grigoriev I.V."/>
            <person name="Buss L.W."/>
            <person name="Schierwater B."/>
            <person name="Dellaporta S.L."/>
            <person name="Rokhsar D.S."/>
        </authorList>
    </citation>
    <scope>NUCLEOTIDE SEQUENCE [LARGE SCALE GENOMIC DNA]</scope>
    <source>
        <strain evidence="17 18">Grell-BS-1999</strain>
    </source>
</reference>
<gene>
    <name evidence="17" type="ORF">TRIADDRAFT_14565</name>
</gene>
<evidence type="ECO:0000256" key="6">
    <source>
        <dbReference type="ARBA" id="ARBA00023065"/>
    </source>
</evidence>
<dbReference type="PRINTS" id="PR00177">
    <property type="entry name" value="NMDARECEPTOR"/>
</dbReference>
<dbReference type="Proteomes" id="UP000009022">
    <property type="component" value="Unassembled WGS sequence"/>
</dbReference>
<dbReference type="FunFam" id="1.10.287.70:FF:000143">
    <property type="entry name" value="Probable glutamate receptor"/>
    <property type="match status" value="1"/>
</dbReference>
<keyword evidence="5 14" id="KW-1133">Transmembrane helix</keyword>
<evidence type="ECO:0000256" key="13">
    <source>
        <dbReference type="PIRSR" id="PIRSR601508-2"/>
    </source>
</evidence>
<keyword evidence="9" id="KW-0325">Glycoprotein</keyword>
<dbReference type="CTD" id="6753571"/>
<dbReference type="SMART" id="SM00079">
    <property type="entry name" value="PBPe"/>
    <property type="match status" value="1"/>
</dbReference>
<feature type="transmembrane region" description="Helical" evidence="14">
    <location>
        <begin position="128"/>
        <end position="148"/>
    </location>
</feature>
<dbReference type="AlphaFoldDB" id="B3RXP6"/>
<keyword evidence="4 14" id="KW-0812">Transmembrane</keyword>
<evidence type="ECO:0000256" key="8">
    <source>
        <dbReference type="ARBA" id="ARBA00023170"/>
    </source>
</evidence>
<dbReference type="InterPro" id="IPR001508">
    <property type="entry name" value="Iono_Glu_rcpt_met"/>
</dbReference>
<evidence type="ECO:0008006" key="19">
    <source>
        <dbReference type="Google" id="ProtNLM"/>
    </source>
</evidence>
<evidence type="ECO:0000256" key="1">
    <source>
        <dbReference type="ARBA" id="ARBA00004651"/>
    </source>
</evidence>
<dbReference type="InterPro" id="IPR019594">
    <property type="entry name" value="Glu/Gly-bd"/>
</dbReference>
<dbReference type="GO" id="GO:0038023">
    <property type="term" value="F:signaling receptor activity"/>
    <property type="evidence" value="ECO:0007669"/>
    <property type="project" value="InterPro"/>
</dbReference>
<dbReference type="Pfam" id="PF00060">
    <property type="entry name" value="Lig_chan"/>
    <property type="match status" value="1"/>
</dbReference>
<feature type="binding site" evidence="12">
    <location>
        <position position="84"/>
    </location>
    <ligand>
        <name>L-glutamate</name>
        <dbReference type="ChEBI" id="CHEBI:29985"/>
    </ligand>
</feature>
<dbReference type="KEGG" id="tad:TRIADDRAFT_14565"/>
<keyword evidence="3" id="KW-1003">Cell membrane</keyword>
<evidence type="ECO:0000256" key="11">
    <source>
        <dbReference type="ARBA" id="ARBA00023303"/>
    </source>
</evidence>
<dbReference type="eggNOG" id="KOG1052">
    <property type="taxonomic scope" value="Eukaryota"/>
</dbReference>
<dbReference type="STRING" id="10228.B3RXP6"/>
<feature type="transmembrane region" description="Helical" evidence="14">
    <location>
        <begin position="201"/>
        <end position="222"/>
    </location>
</feature>
<comment type="subcellular location">
    <subcellularLocation>
        <location evidence="1">Cell membrane</location>
        <topology evidence="1">Multi-pass membrane protein</topology>
    </subcellularLocation>
</comment>
<dbReference type="OrthoDB" id="5984008at2759"/>
<evidence type="ECO:0000256" key="9">
    <source>
        <dbReference type="ARBA" id="ARBA00023180"/>
    </source>
</evidence>
<evidence type="ECO:0000313" key="18">
    <source>
        <dbReference type="Proteomes" id="UP000009022"/>
    </source>
</evidence>
<dbReference type="PhylomeDB" id="B3RXP6"/>
<evidence type="ECO:0000313" key="17">
    <source>
        <dbReference type="EMBL" id="EDV24468.1"/>
    </source>
</evidence>
<evidence type="ECO:0000256" key="10">
    <source>
        <dbReference type="ARBA" id="ARBA00023286"/>
    </source>
</evidence>
<keyword evidence="18" id="KW-1185">Reference proteome</keyword>
<dbReference type="SMART" id="SM00918">
    <property type="entry name" value="Lig_chan-Glu_bd"/>
    <property type="match status" value="1"/>
</dbReference>
<dbReference type="GO" id="GO:0005886">
    <property type="term" value="C:plasma membrane"/>
    <property type="evidence" value="ECO:0007669"/>
    <property type="project" value="UniProtKB-SubCell"/>
</dbReference>
<feature type="binding site" evidence="12">
    <location>
        <position position="89"/>
    </location>
    <ligand>
        <name>L-glutamate</name>
        <dbReference type="ChEBI" id="CHEBI:29985"/>
    </ligand>
</feature>
<evidence type="ECO:0000256" key="12">
    <source>
        <dbReference type="PIRSR" id="PIRSR601508-1"/>
    </source>
</evidence>
<keyword evidence="10" id="KW-1071">Ligand-gated ion channel</keyword>
<evidence type="ECO:0000259" key="15">
    <source>
        <dbReference type="SMART" id="SM00079"/>
    </source>
</evidence>
<dbReference type="InterPro" id="IPR001320">
    <property type="entry name" value="Iontro_rcpt_C"/>
</dbReference>
<name>B3RXP6_TRIAD</name>
<evidence type="ECO:0000256" key="3">
    <source>
        <dbReference type="ARBA" id="ARBA00022475"/>
    </source>
</evidence>
<dbReference type="FunFam" id="3.40.190.10:FF:000024">
    <property type="entry name" value="Glutamate receptor, ionotropic, delta 1"/>
    <property type="match status" value="1"/>
</dbReference>
<dbReference type="PANTHER" id="PTHR18966">
    <property type="entry name" value="IONOTROPIC GLUTAMATE RECEPTOR"/>
    <property type="match status" value="1"/>
</dbReference>
<dbReference type="Pfam" id="PF10613">
    <property type="entry name" value="Lig_chan-Glu_bd"/>
    <property type="match status" value="1"/>
</dbReference>
<evidence type="ECO:0000256" key="4">
    <source>
        <dbReference type="ARBA" id="ARBA00022692"/>
    </source>
</evidence>
<sequence length="332" mass="38332">KTLIVTTLLSKPFVMKNPKATNEDNLYHGFCIDLLKEIARRLDFKYVIHVESDMIYGAKKNGTWNGLIGELVEKKADLAFADLTITAEREEVVEFTKPYLNMDATALLKKKNIDEVNRVFAFTRPFSMNVWISIIISAFIVALYLWLIGRFSPYDWYFDPPPSSTGDESNFSNSLWFVVGAFMQQGTENTPRSMSCRTIGFFWWLFVLVIISSYTANLAAFMTHSQITTEIQTLKELAHSSITYGTVRDSQLHEYFKYAELHTYEDMWLKMKANLSNALVETSIEGVEKVQNSTYPYGFIWDTPYLEYIVNHKDCNLFYLRETFDSKGYGIA</sequence>
<feature type="site" description="Interaction with the cone snail toxin Con-ikot-ikot" evidence="13">
    <location>
        <position position="257"/>
    </location>
</feature>
<dbReference type="RefSeq" id="XP_002112358.1">
    <property type="nucleotide sequence ID" value="XM_002112322.1"/>
</dbReference>
<feature type="binding site" evidence="12">
    <location>
        <position position="302"/>
    </location>
    <ligand>
        <name>L-glutamate</name>
        <dbReference type="ChEBI" id="CHEBI:29985"/>
    </ligand>
</feature>
<dbReference type="InterPro" id="IPR015683">
    <property type="entry name" value="Ionotropic_Glu_rcpt"/>
</dbReference>
<proteinExistence type="predicted"/>
<feature type="non-terminal residue" evidence="17">
    <location>
        <position position="332"/>
    </location>
</feature>
<protein>
    <recommendedName>
        <fullName evidence="19">Glutamate receptor</fullName>
    </recommendedName>
</protein>
<dbReference type="InParanoid" id="B3RXP6"/>
<dbReference type="GeneID" id="6753571"/>
<feature type="site" description="Crucial to convey clamshell closure to channel opening" evidence="13">
    <location>
        <position position="231"/>
    </location>
</feature>
<evidence type="ECO:0000256" key="2">
    <source>
        <dbReference type="ARBA" id="ARBA00022448"/>
    </source>
</evidence>
<feature type="domain" description="Ionotropic glutamate receptor C-terminal" evidence="15">
    <location>
        <begin position="2"/>
        <end position="332"/>
    </location>
</feature>